<accession>A0A6C0HB89</accession>
<dbReference type="AlphaFoldDB" id="A0A6C0HB89"/>
<evidence type="ECO:0000313" key="1">
    <source>
        <dbReference type="EMBL" id="QHT77858.1"/>
    </source>
</evidence>
<evidence type="ECO:0008006" key="2">
    <source>
        <dbReference type="Google" id="ProtNLM"/>
    </source>
</evidence>
<dbReference type="SUPFAM" id="SSF57783">
    <property type="entry name" value="Zinc beta-ribbon"/>
    <property type="match status" value="1"/>
</dbReference>
<protein>
    <recommendedName>
        <fullName evidence="2">DNA-directed RNA polymerase M/15kDa subunit domain-containing protein</fullName>
    </recommendedName>
</protein>
<organism evidence="1">
    <name type="scientific">viral metagenome</name>
    <dbReference type="NCBI Taxonomy" id="1070528"/>
    <lineage>
        <taxon>unclassified sequences</taxon>
        <taxon>metagenomes</taxon>
        <taxon>organismal metagenomes</taxon>
    </lineage>
</organism>
<dbReference type="EMBL" id="MN739922">
    <property type="protein sequence ID" value="QHT77858.1"/>
    <property type="molecule type" value="Genomic_DNA"/>
</dbReference>
<dbReference type="Gene3D" id="2.20.25.10">
    <property type="match status" value="2"/>
</dbReference>
<sequence length="125" mass="14848">MKFCDKCDNMYYIGINAEENTLKYYCRHCGNADESIGEEGVCVLNTQYKQKEQKFNHIINQYTKLDPTLPRIYSMKCPNKECNTNTNNKDNKPTEIIYMRYDDDNLKYLYICVECDTTWKTDSEN</sequence>
<name>A0A6C0HB89_9ZZZZ</name>
<proteinExistence type="predicted"/>
<reference evidence="1" key="1">
    <citation type="journal article" date="2020" name="Nature">
        <title>Giant virus diversity and host interactions through global metagenomics.</title>
        <authorList>
            <person name="Schulz F."/>
            <person name="Roux S."/>
            <person name="Paez-Espino D."/>
            <person name="Jungbluth S."/>
            <person name="Walsh D.A."/>
            <person name="Denef V.J."/>
            <person name="McMahon K.D."/>
            <person name="Konstantinidis K.T."/>
            <person name="Eloe-Fadrosh E.A."/>
            <person name="Kyrpides N.C."/>
            <person name="Woyke T."/>
        </authorList>
    </citation>
    <scope>NUCLEOTIDE SEQUENCE</scope>
    <source>
        <strain evidence="1">GVMAG-M-3300023179-90</strain>
    </source>
</reference>